<dbReference type="FunFam" id="3.30.160.60:FF:000125">
    <property type="entry name" value="Putative zinc finger protein 143"/>
    <property type="match status" value="1"/>
</dbReference>
<evidence type="ECO:0000256" key="6">
    <source>
        <dbReference type="ARBA" id="ARBA00023015"/>
    </source>
</evidence>
<evidence type="ECO:0000256" key="1">
    <source>
        <dbReference type="ARBA" id="ARBA00004123"/>
    </source>
</evidence>
<organism evidence="13 14">
    <name type="scientific">Dinoponera quadriceps</name>
    <name type="common">South American ant</name>
    <dbReference type="NCBI Taxonomy" id="609295"/>
    <lineage>
        <taxon>Eukaryota</taxon>
        <taxon>Metazoa</taxon>
        <taxon>Ecdysozoa</taxon>
        <taxon>Arthropoda</taxon>
        <taxon>Hexapoda</taxon>
        <taxon>Insecta</taxon>
        <taxon>Pterygota</taxon>
        <taxon>Neoptera</taxon>
        <taxon>Endopterygota</taxon>
        <taxon>Hymenoptera</taxon>
        <taxon>Apocrita</taxon>
        <taxon>Aculeata</taxon>
        <taxon>Formicoidea</taxon>
        <taxon>Formicidae</taxon>
        <taxon>Ponerinae</taxon>
        <taxon>Ponerini</taxon>
        <taxon>Dinoponera</taxon>
    </lineage>
</organism>
<evidence type="ECO:0000313" key="13">
    <source>
        <dbReference type="Proteomes" id="UP000515204"/>
    </source>
</evidence>
<evidence type="ECO:0000259" key="12">
    <source>
        <dbReference type="PROSITE" id="PS50157"/>
    </source>
</evidence>
<gene>
    <name evidence="14" type="primary">LOC106744457</name>
</gene>
<dbReference type="GeneID" id="106744457"/>
<dbReference type="GO" id="GO:0000785">
    <property type="term" value="C:chromatin"/>
    <property type="evidence" value="ECO:0007669"/>
    <property type="project" value="TreeGrafter"/>
</dbReference>
<dbReference type="RefSeq" id="XP_014474745.1">
    <property type="nucleotide sequence ID" value="XM_014619259.1"/>
</dbReference>
<proteinExistence type="predicted"/>
<keyword evidence="4 10" id="KW-0863">Zinc-finger</keyword>
<feature type="compositionally biased region" description="Basic and acidic residues" evidence="11">
    <location>
        <begin position="251"/>
        <end position="270"/>
    </location>
</feature>
<feature type="domain" description="C2H2-type" evidence="12">
    <location>
        <begin position="565"/>
        <end position="592"/>
    </location>
</feature>
<dbReference type="Pfam" id="PF00096">
    <property type="entry name" value="zf-C2H2"/>
    <property type="match status" value="3"/>
</dbReference>
<dbReference type="InterPro" id="IPR013087">
    <property type="entry name" value="Znf_C2H2_type"/>
</dbReference>
<feature type="domain" description="C2H2-type" evidence="12">
    <location>
        <begin position="684"/>
        <end position="711"/>
    </location>
</feature>
<reference evidence="14" key="1">
    <citation type="submission" date="2025-08" db="UniProtKB">
        <authorList>
            <consortium name="RefSeq"/>
        </authorList>
    </citation>
    <scope>IDENTIFICATION</scope>
</reference>
<keyword evidence="2" id="KW-0479">Metal-binding</keyword>
<dbReference type="FunFam" id="3.30.160.60:FF:000007">
    <property type="entry name" value="Basic krueppel-like factor 3"/>
    <property type="match status" value="1"/>
</dbReference>
<feature type="domain" description="C2H2-type" evidence="12">
    <location>
        <begin position="624"/>
        <end position="653"/>
    </location>
</feature>
<dbReference type="PROSITE" id="PS51257">
    <property type="entry name" value="PROKAR_LIPOPROTEIN"/>
    <property type="match status" value="1"/>
</dbReference>
<evidence type="ECO:0000256" key="2">
    <source>
        <dbReference type="ARBA" id="ARBA00022723"/>
    </source>
</evidence>
<keyword evidence="9" id="KW-0539">Nucleus</keyword>
<keyword evidence="3" id="KW-0677">Repeat</keyword>
<keyword evidence="13" id="KW-1185">Reference proteome</keyword>
<keyword evidence="8" id="KW-0804">Transcription</keyword>
<dbReference type="PROSITE" id="PS50157">
    <property type="entry name" value="ZINC_FINGER_C2H2_2"/>
    <property type="match status" value="9"/>
</dbReference>
<dbReference type="FunFam" id="3.30.160.60:FF:001228">
    <property type="entry name" value="Zinc finger protein 236"/>
    <property type="match status" value="1"/>
</dbReference>
<dbReference type="Proteomes" id="UP000515204">
    <property type="component" value="Unplaced"/>
</dbReference>
<dbReference type="AlphaFoldDB" id="A0A6P3X922"/>
<dbReference type="InterPro" id="IPR036236">
    <property type="entry name" value="Znf_C2H2_sf"/>
</dbReference>
<feature type="compositionally biased region" description="Basic and acidic residues" evidence="11">
    <location>
        <begin position="233"/>
        <end position="243"/>
    </location>
</feature>
<comment type="subcellular location">
    <subcellularLocation>
        <location evidence="1">Nucleus</location>
    </subcellularLocation>
</comment>
<keyword evidence="7" id="KW-0238">DNA-binding</keyword>
<protein>
    <submittedName>
        <fullName evidence="14">Uncharacterized protein LOC106744457</fullName>
    </submittedName>
</protein>
<keyword evidence="5" id="KW-0862">Zinc</keyword>
<evidence type="ECO:0000256" key="7">
    <source>
        <dbReference type="ARBA" id="ARBA00023125"/>
    </source>
</evidence>
<evidence type="ECO:0000256" key="9">
    <source>
        <dbReference type="ARBA" id="ARBA00023242"/>
    </source>
</evidence>
<feature type="region of interest" description="Disordered" evidence="11">
    <location>
        <begin position="65"/>
        <end position="84"/>
    </location>
</feature>
<name>A0A6P3X922_DINQU</name>
<dbReference type="OrthoDB" id="6277246at2759"/>
<feature type="region of interest" description="Disordered" evidence="11">
    <location>
        <begin position="228"/>
        <end position="277"/>
    </location>
</feature>
<evidence type="ECO:0000256" key="11">
    <source>
        <dbReference type="SAM" id="MobiDB-lite"/>
    </source>
</evidence>
<keyword evidence="6" id="KW-0805">Transcription regulation</keyword>
<dbReference type="SMART" id="SM00355">
    <property type="entry name" value="ZnF_C2H2"/>
    <property type="match status" value="10"/>
</dbReference>
<evidence type="ECO:0000256" key="4">
    <source>
        <dbReference type="ARBA" id="ARBA00022771"/>
    </source>
</evidence>
<feature type="domain" description="C2H2-type" evidence="12">
    <location>
        <begin position="444"/>
        <end position="473"/>
    </location>
</feature>
<dbReference type="GO" id="GO:0005667">
    <property type="term" value="C:transcription regulator complex"/>
    <property type="evidence" value="ECO:0007669"/>
    <property type="project" value="TreeGrafter"/>
</dbReference>
<evidence type="ECO:0000256" key="10">
    <source>
        <dbReference type="PROSITE-ProRule" id="PRU00042"/>
    </source>
</evidence>
<dbReference type="Gene3D" id="3.30.160.60">
    <property type="entry name" value="Classic Zinc Finger"/>
    <property type="match status" value="6"/>
</dbReference>
<accession>A0A6P3X922</accession>
<feature type="domain" description="C2H2-type" evidence="12">
    <location>
        <begin position="654"/>
        <end position="683"/>
    </location>
</feature>
<dbReference type="SUPFAM" id="SSF57667">
    <property type="entry name" value="beta-beta-alpha zinc fingers"/>
    <property type="match status" value="5"/>
</dbReference>
<dbReference type="GO" id="GO:0000978">
    <property type="term" value="F:RNA polymerase II cis-regulatory region sequence-specific DNA binding"/>
    <property type="evidence" value="ECO:0007669"/>
    <property type="project" value="TreeGrafter"/>
</dbReference>
<feature type="domain" description="C2H2-type" evidence="12">
    <location>
        <begin position="504"/>
        <end position="533"/>
    </location>
</feature>
<feature type="domain" description="C2H2-type" evidence="12">
    <location>
        <begin position="534"/>
        <end position="563"/>
    </location>
</feature>
<dbReference type="PANTHER" id="PTHR14003">
    <property type="entry name" value="TRANSCRIPTIONAL REPRESSOR PROTEIN YY"/>
    <property type="match status" value="1"/>
</dbReference>
<evidence type="ECO:0000313" key="14">
    <source>
        <dbReference type="RefSeq" id="XP_014474745.1"/>
    </source>
</evidence>
<dbReference type="PROSITE" id="PS00028">
    <property type="entry name" value="ZINC_FINGER_C2H2_1"/>
    <property type="match status" value="9"/>
</dbReference>
<dbReference type="GO" id="GO:0008270">
    <property type="term" value="F:zinc ion binding"/>
    <property type="evidence" value="ECO:0007669"/>
    <property type="project" value="UniProtKB-KW"/>
</dbReference>
<feature type="domain" description="C2H2-type" evidence="12">
    <location>
        <begin position="474"/>
        <end position="503"/>
    </location>
</feature>
<dbReference type="PANTHER" id="PTHR14003:SF19">
    <property type="entry name" value="YY2 TRANSCRIPTION FACTOR"/>
    <property type="match status" value="1"/>
</dbReference>
<evidence type="ECO:0000256" key="8">
    <source>
        <dbReference type="ARBA" id="ARBA00023163"/>
    </source>
</evidence>
<evidence type="ECO:0000256" key="5">
    <source>
        <dbReference type="ARBA" id="ARBA00022833"/>
    </source>
</evidence>
<dbReference type="GO" id="GO:0000981">
    <property type="term" value="F:DNA-binding transcription factor activity, RNA polymerase II-specific"/>
    <property type="evidence" value="ECO:0007669"/>
    <property type="project" value="TreeGrafter"/>
</dbReference>
<dbReference type="GO" id="GO:0031519">
    <property type="term" value="C:PcG protein complex"/>
    <property type="evidence" value="ECO:0007669"/>
    <property type="project" value="TreeGrafter"/>
</dbReference>
<feature type="domain" description="C2H2-type" evidence="12">
    <location>
        <begin position="594"/>
        <end position="623"/>
    </location>
</feature>
<dbReference type="KEGG" id="dqu:106744457"/>
<evidence type="ECO:0000256" key="3">
    <source>
        <dbReference type="ARBA" id="ARBA00022737"/>
    </source>
</evidence>
<sequence>MSCRERGGGGRIVSVSSTVAVVAAAVASSSSCMPRRRDTRERIINSSENENRPSPSRYTLLVSENNREKKDERRTVVAGKRDKTADNCRTRTRTTEVTASGRSDDVVETTLVAEKFSVDFEKWFKREPTSMDLDGKVTEDVDQYLGGEALSPHSFLEKDPYGLSIDIDLATEEKKEHLTDPILQMPSEKVDDEYILSDFHLYHLDTLTLSPDDMMEILPSDQSTLYAAESQDDVSRSGDDCKKSTRIAVNDPKDKEESKKVEATEDDTKQEAVQSSAKNPSGLFMGILAPIGENLSKVERQEAPQVSDAIMEQLKARVKLEPRIIKKRGKMSEKRLGRSFIRDDGQDDVMAVVAISTDKTSNMTQIVINTGKERQVYQGKTSELIEATGNFPMLPKIDVWNGISSVDNSGNSQYEIVISKALEELGITDDSLQPVCVTAHDKVWLCPQDDCNRQFGRLYTLKGHLLTHYGVRPFKCDHEGCAWAFYSEFKLKRHKETHLKRKDHVCEVEGCNRRFTTVYNLWSHAKLHSRPNRIFCQVPDCEEKFQTKRALELHMKSHDQRHAPYVCQHCGKRYYSNNALTSHQRSHSYKEVDVKCSWPGCGKVFDKPCRLKAHTRSHTGCKPYHCTYQDCKWSFSSSSKLKRHQKKHTNERKFACEAPGCGKAFMRSEHLKEHRLTHTEGRYFHCFVCDARFSAKSSLYVHIKKHQTKMLTKMDDLSNAGRKGARTKASHFSRAAKPIQSVSMEPLRLEESDAASCDDSTYAFHKDQLRTAYYCPIETCAYLYSNETTLRQHALKVHGVIVQCEEDSLQKGPSITDYVLCKLSSSTSPSLSSPPLPSSSALSTTTTTWSLSSPIAAVVTADEKTVMTSDEVRVVNLSASSSLLPTKRAVCYLSKPASFDNVVLPKISVQPLRTDEAVQEAANKDHGSARTSLTLSDVLRRKIYDAQTDAVDRSVVTSCVTTSSSSSSVALGTGDLCGNLLFIEELPSVYYQDDPAGAEYQVLLLDSSPLESAGNLRGYE</sequence>